<evidence type="ECO:0000256" key="1">
    <source>
        <dbReference type="ARBA" id="ARBA00004651"/>
    </source>
</evidence>
<dbReference type="PANTHER" id="PTHR30012">
    <property type="entry name" value="GENERAL SECRETION PATHWAY PROTEIN"/>
    <property type="match status" value="1"/>
</dbReference>
<dbReference type="PRINTS" id="PR00812">
    <property type="entry name" value="BCTERIALGSPF"/>
</dbReference>
<feature type="domain" description="Type II secretion system protein GspF" evidence="8">
    <location>
        <begin position="27"/>
        <end position="145"/>
    </location>
</feature>
<dbReference type="NCBIfam" id="NF041012">
    <property type="entry name" value="T4P_ComGB"/>
    <property type="match status" value="1"/>
</dbReference>
<comment type="caution">
    <text evidence="9">The sequence shown here is derived from an EMBL/GenBank/DDBJ whole genome shotgun (WGS) entry which is preliminary data.</text>
</comment>
<dbReference type="InterPro" id="IPR042094">
    <property type="entry name" value="T2SS_GspF_sf"/>
</dbReference>
<evidence type="ECO:0000313" key="9">
    <source>
        <dbReference type="EMBL" id="PTI49589.1"/>
    </source>
</evidence>
<dbReference type="EMBL" id="PZEV01000060">
    <property type="protein sequence ID" value="PTI49589.1"/>
    <property type="molecule type" value="Genomic_DNA"/>
</dbReference>
<feature type="domain" description="Type II secretion system protein GspF" evidence="8">
    <location>
        <begin position="226"/>
        <end position="346"/>
    </location>
</feature>
<feature type="transmembrane region" description="Helical" evidence="7">
    <location>
        <begin position="327"/>
        <end position="348"/>
    </location>
</feature>
<dbReference type="InterPro" id="IPR018076">
    <property type="entry name" value="T2SS_GspF_dom"/>
</dbReference>
<keyword evidence="4 7" id="KW-0812">Transmembrane</keyword>
<protein>
    <submittedName>
        <fullName evidence="9">Competence protein ComGB</fullName>
    </submittedName>
</protein>
<evidence type="ECO:0000313" key="10">
    <source>
        <dbReference type="Proteomes" id="UP000240717"/>
    </source>
</evidence>
<keyword evidence="6 7" id="KW-0472">Membrane</keyword>
<evidence type="ECO:0000256" key="3">
    <source>
        <dbReference type="ARBA" id="ARBA00022475"/>
    </source>
</evidence>
<feature type="transmembrane region" description="Helical" evidence="7">
    <location>
        <begin position="164"/>
        <end position="192"/>
    </location>
</feature>
<comment type="subcellular location">
    <subcellularLocation>
        <location evidence="1">Cell membrane</location>
        <topology evidence="1">Multi-pass membrane protein</topology>
    </subcellularLocation>
</comment>
<dbReference type="STRING" id="1194526.A284_06000"/>
<keyword evidence="5 7" id="KW-1133">Transmembrane helix</keyword>
<evidence type="ECO:0000256" key="2">
    <source>
        <dbReference type="ARBA" id="ARBA00005745"/>
    </source>
</evidence>
<proteinExistence type="inferred from homology"/>
<comment type="similarity">
    <text evidence="2">Belongs to the GSP F family.</text>
</comment>
<dbReference type="GO" id="GO:0005886">
    <property type="term" value="C:plasma membrane"/>
    <property type="evidence" value="ECO:0007669"/>
    <property type="project" value="UniProtKB-SubCell"/>
</dbReference>
<accession>A0A2T4PXP3</accession>
<name>A0A2T4PXP3_STAWA</name>
<evidence type="ECO:0000256" key="5">
    <source>
        <dbReference type="ARBA" id="ARBA00022989"/>
    </source>
</evidence>
<organism evidence="9 10">
    <name type="scientific">Staphylococcus warneri</name>
    <dbReference type="NCBI Taxonomy" id="1292"/>
    <lineage>
        <taxon>Bacteria</taxon>
        <taxon>Bacillati</taxon>
        <taxon>Bacillota</taxon>
        <taxon>Bacilli</taxon>
        <taxon>Bacillales</taxon>
        <taxon>Staphylococcaceae</taxon>
        <taxon>Staphylococcus</taxon>
    </lineage>
</organism>
<dbReference type="Pfam" id="PF00482">
    <property type="entry name" value="T2SSF"/>
    <property type="match status" value="2"/>
</dbReference>
<dbReference type="PANTHER" id="PTHR30012:SF0">
    <property type="entry name" value="TYPE II SECRETION SYSTEM PROTEIN F-RELATED"/>
    <property type="match status" value="1"/>
</dbReference>
<evidence type="ECO:0000259" key="8">
    <source>
        <dbReference type="Pfam" id="PF00482"/>
    </source>
</evidence>
<evidence type="ECO:0000256" key="6">
    <source>
        <dbReference type="ARBA" id="ARBA00023136"/>
    </source>
</evidence>
<dbReference type="Gene3D" id="1.20.81.30">
    <property type="entry name" value="Type II secretion system (T2SS), domain F"/>
    <property type="match status" value="2"/>
</dbReference>
<dbReference type="RefSeq" id="WP_107533250.1">
    <property type="nucleotide sequence ID" value="NZ_PZEV01000060.1"/>
</dbReference>
<keyword evidence="3" id="KW-1003">Cell membrane</keyword>
<dbReference type="InterPro" id="IPR003004">
    <property type="entry name" value="GspF/PilC"/>
</dbReference>
<dbReference type="InterPro" id="IPR047692">
    <property type="entry name" value="T4P_ComGB"/>
</dbReference>
<evidence type="ECO:0000256" key="7">
    <source>
        <dbReference type="SAM" id="Phobius"/>
    </source>
</evidence>
<reference evidence="9 10" key="1">
    <citation type="journal article" date="2016" name="Front. Microbiol.">
        <title>Comprehensive Phylogenetic Analysis of Bovine Non-aureus Staphylococci Species Based on Whole-Genome Sequencing.</title>
        <authorList>
            <person name="Naushad S."/>
            <person name="Barkema H.W."/>
            <person name="Luby C."/>
            <person name="Condas L.A."/>
            <person name="Nobrega D.B."/>
            <person name="Carson D.A."/>
            <person name="De Buck J."/>
        </authorList>
    </citation>
    <scope>NUCLEOTIDE SEQUENCE [LARGE SCALE GENOMIC DNA]</scope>
    <source>
        <strain evidence="9 10">SNUC 2993</strain>
    </source>
</reference>
<dbReference type="Proteomes" id="UP000240717">
    <property type="component" value="Unassembled WGS sequence"/>
</dbReference>
<feature type="transmembrane region" description="Helical" evidence="7">
    <location>
        <begin position="122"/>
        <end position="144"/>
    </location>
</feature>
<gene>
    <name evidence="9" type="ORF">BU085_11735</name>
</gene>
<dbReference type="AlphaFoldDB" id="A0A2T4PXP3"/>
<evidence type="ECO:0000256" key="4">
    <source>
        <dbReference type="ARBA" id="ARBA00022692"/>
    </source>
</evidence>
<sequence length="355" mass="41925">MKQLLINIFNQSRRKCLTKGEQLDLMQRLYQLLTNGFTLYESFKFLNLHFKYKGTKTQMELMAKIENGAHCYEIFQYLDYANDIITQIYLAEKFGNLEATLNESILFFKKQIQVKQSVIKTIHYPVVLIFIFFLILLILNITVIPQFKALYQTMNIELSSLQLVLSSFISGLPYFILFLSCFILVIFIIFHISYRKMPIIKQIHLMSNLPIIKSYYKILKTYQLSTELAHFYRNGINLQLIVEIFQQPNSNQFHKYLGEIILKQSNQGEKLPNILKQLRCYENDLIKFIEQGEKSGKLDIELTLYSQILVHQFEILAKRHIKFIQPIIFLMLGIFIVSLYLSIMLPMFDMLQSIN</sequence>